<dbReference type="InterPro" id="IPR002155">
    <property type="entry name" value="Thiolase"/>
</dbReference>
<dbReference type="HOGENOM" id="CLU_031026_0_0_3"/>
<dbReference type="KEGG" id="cyj:Cyan7822_1326"/>
<dbReference type="InterPro" id="IPR049957">
    <property type="entry name" value="PhaA"/>
</dbReference>
<dbReference type="InterPro" id="IPR020616">
    <property type="entry name" value="Thiolase_N"/>
</dbReference>
<accession>E0UHS0</accession>
<evidence type="ECO:0000256" key="6">
    <source>
        <dbReference type="RuleBase" id="RU003557"/>
    </source>
</evidence>
<dbReference type="InterPro" id="IPR020613">
    <property type="entry name" value="Thiolase_CS"/>
</dbReference>
<evidence type="ECO:0000256" key="5">
    <source>
        <dbReference type="PIRSR" id="PIRSR000429-1"/>
    </source>
</evidence>
<dbReference type="PROSITE" id="PS00099">
    <property type="entry name" value="THIOLASE_3"/>
    <property type="match status" value="1"/>
</dbReference>
<dbReference type="Pfam" id="PF02803">
    <property type="entry name" value="Thiolase_C"/>
    <property type="match status" value="1"/>
</dbReference>
<feature type="domain" description="Thiolase C-terminal" evidence="8">
    <location>
        <begin position="273"/>
        <end position="395"/>
    </location>
</feature>
<keyword evidence="10" id="KW-1185">Reference proteome</keyword>
<dbReference type="GO" id="GO:0003985">
    <property type="term" value="F:acetyl-CoA C-acetyltransferase activity"/>
    <property type="evidence" value="ECO:0007669"/>
    <property type="project" value="UniProtKB-EC"/>
</dbReference>
<evidence type="ECO:0000259" key="7">
    <source>
        <dbReference type="Pfam" id="PF00108"/>
    </source>
</evidence>
<dbReference type="NCBIfam" id="TIGR01930">
    <property type="entry name" value="AcCoA-C-Actrans"/>
    <property type="match status" value="1"/>
</dbReference>
<evidence type="ECO:0000313" key="10">
    <source>
        <dbReference type="Proteomes" id="UP000008206"/>
    </source>
</evidence>
<feature type="active site" description="Proton acceptor" evidence="5">
    <location>
        <position position="352"/>
    </location>
</feature>
<dbReference type="InterPro" id="IPR020617">
    <property type="entry name" value="Thiolase_C"/>
</dbReference>
<feature type="active site" description="Acyl-thioester intermediate" evidence="5">
    <location>
        <position position="88"/>
    </location>
</feature>
<dbReference type="OrthoDB" id="9764892at2"/>
<sequence length="396" mass="41963">MQEAYIVSAVRTPIGRFGGSLSGMSPAELGAHAMKAALERANVSPEALDLYIFGNVLGAGHGQLVPRQAALKAGIPATVDGYRVDMVCSSGMLSIINAARTISAGDADLVLAGGIESMSQTGFYLSHRARWGYKFLLGAPEQLVDILLNDGLTDATTNEGMGDQVDRLCEDRGVTRDLLDQIAADSQNRAATATEKGWFKNEIAPIEIQVKKETKILDTDEGIRPETTLESLGKLRPAFKKDGVLTAGNSSQISDGAASLVVASPKAVEQYGLKPLAKILGGSWAGGPTWRFPEYPVHAVKKLLEKHNLHISDFDLFENNEAFALNNILFEKDLDVPHDKQNVFGGAIALGHPIGASGARIVVTLLNALTVQDKTLGLAAICHGTGGGTALAIERV</sequence>
<name>E0UHS0_GLOV7</name>
<dbReference type="RefSeq" id="WP_013321434.1">
    <property type="nucleotide sequence ID" value="NC_014501.1"/>
</dbReference>
<dbReference type="EC" id="2.3.1.9" evidence="2"/>
<protein>
    <recommendedName>
        <fullName evidence="2">acetyl-CoA C-acetyltransferase</fullName>
        <ecNumber evidence="2">2.3.1.9</ecNumber>
    </recommendedName>
</protein>
<reference evidence="10" key="1">
    <citation type="journal article" date="2011" name="MBio">
        <title>Novel metabolic attributes of the genus Cyanothece, comprising a group of unicellular nitrogen-fixing Cyanobacteria.</title>
        <authorList>
            <person name="Bandyopadhyay A."/>
            <person name="Elvitigala T."/>
            <person name="Welsh E."/>
            <person name="Stockel J."/>
            <person name="Liberton M."/>
            <person name="Min H."/>
            <person name="Sherman L.A."/>
            <person name="Pakrasi H.B."/>
        </authorList>
    </citation>
    <scope>NUCLEOTIDE SEQUENCE [LARGE SCALE GENOMIC DNA]</scope>
    <source>
        <strain evidence="10">PCC 7822</strain>
    </source>
</reference>
<comment type="similarity">
    <text evidence="1 6">Belongs to the thiolase-like superfamily. Thiolase family.</text>
</comment>
<dbReference type="Gene3D" id="3.40.47.10">
    <property type="match status" value="2"/>
</dbReference>
<dbReference type="AlphaFoldDB" id="E0UHS0"/>
<feature type="active site" description="Proton acceptor" evidence="5">
    <location>
        <position position="382"/>
    </location>
</feature>
<evidence type="ECO:0000259" key="8">
    <source>
        <dbReference type="Pfam" id="PF02803"/>
    </source>
</evidence>
<organism evidence="9 10">
    <name type="scientific">Gloeothece verrucosa (strain PCC 7822)</name>
    <name type="common">Cyanothece sp. (strain PCC 7822)</name>
    <dbReference type="NCBI Taxonomy" id="497965"/>
    <lineage>
        <taxon>Bacteria</taxon>
        <taxon>Bacillati</taxon>
        <taxon>Cyanobacteriota</taxon>
        <taxon>Cyanophyceae</taxon>
        <taxon>Oscillatoriophycideae</taxon>
        <taxon>Chroococcales</taxon>
        <taxon>Aphanothecaceae</taxon>
        <taxon>Gloeothece</taxon>
        <taxon>Gloeothece verrucosa</taxon>
    </lineage>
</organism>
<dbReference type="Proteomes" id="UP000008206">
    <property type="component" value="Chromosome"/>
</dbReference>
<evidence type="ECO:0000313" key="9">
    <source>
        <dbReference type="EMBL" id="ADN13327.1"/>
    </source>
</evidence>
<dbReference type="SUPFAM" id="SSF53901">
    <property type="entry name" value="Thiolase-like"/>
    <property type="match status" value="2"/>
</dbReference>
<dbReference type="PIRSF" id="PIRSF000429">
    <property type="entry name" value="Ac-CoA_Ac_transf"/>
    <property type="match status" value="1"/>
</dbReference>
<dbReference type="CDD" id="cd00751">
    <property type="entry name" value="thiolase"/>
    <property type="match status" value="1"/>
</dbReference>
<dbReference type="eggNOG" id="COG0183">
    <property type="taxonomic scope" value="Bacteria"/>
</dbReference>
<dbReference type="PANTHER" id="PTHR18919:SF107">
    <property type="entry name" value="ACETYL-COA ACETYLTRANSFERASE, CYTOSOLIC"/>
    <property type="match status" value="1"/>
</dbReference>
<dbReference type="Pfam" id="PF00108">
    <property type="entry name" value="Thiolase_N"/>
    <property type="match status" value="1"/>
</dbReference>
<evidence type="ECO:0000256" key="2">
    <source>
        <dbReference type="ARBA" id="ARBA00012705"/>
    </source>
</evidence>
<dbReference type="PANTHER" id="PTHR18919">
    <property type="entry name" value="ACETYL-COA C-ACYLTRANSFERASE"/>
    <property type="match status" value="1"/>
</dbReference>
<dbReference type="PROSITE" id="PS00737">
    <property type="entry name" value="THIOLASE_2"/>
    <property type="match status" value="1"/>
</dbReference>
<dbReference type="InterPro" id="IPR016039">
    <property type="entry name" value="Thiolase-like"/>
</dbReference>
<proteinExistence type="inferred from homology"/>
<evidence type="ECO:0000256" key="1">
    <source>
        <dbReference type="ARBA" id="ARBA00010982"/>
    </source>
</evidence>
<dbReference type="STRING" id="497965.Cyan7822_1326"/>
<dbReference type="NCBIfam" id="NF042967">
    <property type="entry name" value="AcCoAtase_PhaA"/>
    <property type="match status" value="1"/>
</dbReference>
<evidence type="ECO:0000256" key="4">
    <source>
        <dbReference type="ARBA" id="ARBA00023315"/>
    </source>
</evidence>
<gene>
    <name evidence="9" type="ordered locus">Cyan7822_1326</name>
</gene>
<evidence type="ECO:0000256" key="3">
    <source>
        <dbReference type="ARBA" id="ARBA00022679"/>
    </source>
</evidence>
<keyword evidence="3 6" id="KW-0808">Transferase</keyword>
<keyword evidence="4 6" id="KW-0012">Acyltransferase</keyword>
<feature type="domain" description="Thiolase N-terminal" evidence="7">
    <location>
        <begin position="5"/>
        <end position="264"/>
    </location>
</feature>
<dbReference type="InterPro" id="IPR020610">
    <property type="entry name" value="Thiolase_AS"/>
</dbReference>
<dbReference type="EMBL" id="CP002198">
    <property type="protein sequence ID" value="ADN13327.1"/>
    <property type="molecule type" value="Genomic_DNA"/>
</dbReference>